<evidence type="ECO:0000256" key="1">
    <source>
        <dbReference type="SAM" id="Coils"/>
    </source>
</evidence>
<sequence length="305" mass="33202">MSADDFDRLLQELAGAAEALQADCAEAERRFEELHAASENLMPRICAATPEPGETMPGPGETVLYIREDLARNAYHAHDRKLREFVAWWAEVAALAVLAAVSDRAPNPVRVMAAEPSLGLQPEDLQRLPPIDESDRQLAELSLHMATAPRGADHDGGAAAETAYEAAHRVGLSIRRGTDGVPTLVEDFIPEAVRRRLWGAAWDELQAPLLPRTDELVDELNRRAVGTAAVEAVGAASQAVDAAREAASRIAEVYRRWRAGEEAEFADEDEAEPVEEQAAQLPEALAEYARVLSARLPEIRAAQPE</sequence>
<reference evidence="2 3" key="1">
    <citation type="submission" date="2020-08" db="EMBL/GenBank/DDBJ databases">
        <title>Sequencing the genomes of 1000 actinobacteria strains.</title>
        <authorList>
            <person name="Klenk H.-P."/>
        </authorList>
    </citation>
    <scope>NUCLEOTIDE SEQUENCE [LARGE SCALE GENOMIC DNA]</scope>
    <source>
        <strain evidence="2 3">DSM 44593</strain>
    </source>
</reference>
<comment type="caution">
    <text evidence="2">The sequence shown here is derived from an EMBL/GenBank/DDBJ whole genome shotgun (WGS) entry which is preliminary data.</text>
</comment>
<name>A0A841EFQ6_9ACTN</name>
<gene>
    <name evidence="2" type="ORF">HNR25_003920</name>
</gene>
<evidence type="ECO:0000313" key="2">
    <source>
        <dbReference type="EMBL" id="MBB6000169.1"/>
    </source>
</evidence>
<dbReference type="EMBL" id="JACHLY010000001">
    <property type="protein sequence ID" value="MBB6000169.1"/>
    <property type="molecule type" value="Genomic_DNA"/>
</dbReference>
<proteinExistence type="predicted"/>
<dbReference type="RefSeq" id="WP_184637416.1">
    <property type="nucleotide sequence ID" value="NZ_BAABKT010000029.1"/>
</dbReference>
<evidence type="ECO:0000313" key="3">
    <source>
        <dbReference type="Proteomes" id="UP000578077"/>
    </source>
</evidence>
<dbReference type="AlphaFoldDB" id="A0A841EFQ6"/>
<organism evidence="2 3">
    <name type="scientific">Streptomonospora salina</name>
    <dbReference type="NCBI Taxonomy" id="104205"/>
    <lineage>
        <taxon>Bacteria</taxon>
        <taxon>Bacillati</taxon>
        <taxon>Actinomycetota</taxon>
        <taxon>Actinomycetes</taxon>
        <taxon>Streptosporangiales</taxon>
        <taxon>Nocardiopsidaceae</taxon>
        <taxon>Streptomonospora</taxon>
    </lineage>
</organism>
<keyword evidence="3" id="KW-1185">Reference proteome</keyword>
<dbReference type="Proteomes" id="UP000578077">
    <property type="component" value="Unassembled WGS sequence"/>
</dbReference>
<accession>A0A841EFQ6</accession>
<keyword evidence="1" id="KW-0175">Coiled coil</keyword>
<protein>
    <submittedName>
        <fullName evidence="2">Chorismate mutase</fullName>
    </submittedName>
</protein>
<feature type="coiled-coil region" evidence="1">
    <location>
        <begin position="10"/>
        <end position="37"/>
    </location>
</feature>